<organism evidence="2 3">
    <name type="scientific">Aureibacter tunicatorum</name>
    <dbReference type="NCBI Taxonomy" id="866807"/>
    <lineage>
        <taxon>Bacteria</taxon>
        <taxon>Pseudomonadati</taxon>
        <taxon>Bacteroidota</taxon>
        <taxon>Cytophagia</taxon>
        <taxon>Cytophagales</taxon>
        <taxon>Persicobacteraceae</taxon>
        <taxon>Aureibacter</taxon>
    </lineage>
</organism>
<comment type="caution">
    <text evidence="2">The sequence shown here is derived from an EMBL/GenBank/DDBJ whole genome shotgun (WGS) entry which is preliminary data.</text>
</comment>
<dbReference type="Pfam" id="PF13568">
    <property type="entry name" value="OMP_b-brl_2"/>
    <property type="match status" value="1"/>
</dbReference>
<dbReference type="RefSeq" id="WP_309939016.1">
    <property type="nucleotide sequence ID" value="NZ_AP025305.1"/>
</dbReference>
<dbReference type="EMBL" id="JAVDQD010000002">
    <property type="protein sequence ID" value="MDR6239369.1"/>
    <property type="molecule type" value="Genomic_DNA"/>
</dbReference>
<sequence>MKIKYALLQITLFLVFTSTIPSIKAQSHWVEGKITTKKGETLSGYIDFKEWSKSPKFIRFKSNDKEKDSRKFYPNDLINYEVDGEKYISAIIESEISPRISSTFDFDKNIQTETDTAFIRVIISGSKMLYHYKNNFGNDNYYINVDNEIKLLTYKKYKKHKDLSVNHRMVFDENKRYLAELSLYLNDCQKISKTLKTTSYNTKSLEKLFIKYYECRNNEKFEKSETDEGNFKFWLIAGMTVNDMRLTFSNFGMTTRHLHQANISNSFSPTFGISAEYIIPRNHNKWSIYNELHHSSFNFEYDYESNTNVKISASYLKIINMIRYKYFTNNKSHIFINAGMGNGIMISSTNKKTEEYGYTEKRIRESEAIPAGMHKYDLSLNFGAGYSIKRLSLEIRYENTLNKLPQSMSLGSTLKRYHFLIGYHF</sequence>
<reference evidence="2" key="1">
    <citation type="submission" date="2023-07" db="EMBL/GenBank/DDBJ databases">
        <title>Genomic Encyclopedia of Type Strains, Phase IV (KMG-IV): sequencing the most valuable type-strain genomes for metagenomic binning, comparative biology and taxonomic classification.</title>
        <authorList>
            <person name="Goeker M."/>
        </authorList>
    </citation>
    <scope>NUCLEOTIDE SEQUENCE</scope>
    <source>
        <strain evidence="2">DSM 26174</strain>
    </source>
</reference>
<proteinExistence type="predicted"/>
<name>A0AAE3XNX9_9BACT</name>
<keyword evidence="3" id="KW-1185">Reference proteome</keyword>
<evidence type="ECO:0000259" key="1">
    <source>
        <dbReference type="Pfam" id="PF13568"/>
    </source>
</evidence>
<accession>A0AAE3XNX9</accession>
<dbReference type="Proteomes" id="UP001185092">
    <property type="component" value="Unassembled WGS sequence"/>
</dbReference>
<evidence type="ECO:0000313" key="2">
    <source>
        <dbReference type="EMBL" id="MDR6239369.1"/>
    </source>
</evidence>
<feature type="domain" description="Outer membrane protein beta-barrel" evidence="1">
    <location>
        <begin position="252"/>
        <end position="404"/>
    </location>
</feature>
<dbReference type="InterPro" id="IPR025665">
    <property type="entry name" value="Beta-barrel_OMP_2"/>
</dbReference>
<evidence type="ECO:0000313" key="3">
    <source>
        <dbReference type="Proteomes" id="UP001185092"/>
    </source>
</evidence>
<protein>
    <recommendedName>
        <fullName evidence="1">Outer membrane protein beta-barrel domain-containing protein</fullName>
    </recommendedName>
</protein>
<gene>
    <name evidence="2" type="ORF">HNQ88_002406</name>
</gene>
<dbReference type="AlphaFoldDB" id="A0AAE3XNX9"/>